<dbReference type="Pfam" id="PF13354">
    <property type="entry name" value="Beta-lactamase2"/>
    <property type="match status" value="1"/>
</dbReference>
<dbReference type="InterPro" id="IPR045155">
    <property type="entry name" value="Beta-lactam_cat"/>
</dbReference>
<evidence type="ECO:0000259" key="1">
    <source>
        <dbReference type="Pfam" id="PF13354"/>
    </source>
</evidence>
<proteinExistence type="predicted"/>
<dbReference type="Proteomes" id="UP000568273">
    <property type="component" value="Unassembled WGS sequence"/>
</dbReference>
<keyword evidence="3" id="KW-1185">Reference proteome</keyword>
<evidence type="ECO:0000313" key="3">
    <source>
        <dbReference type="Proteomes" id="UP000568273"/>
    </source>
</evidence>
<organism evidence="2 3">
    <name type="scientific">Peptoniphilus faecalis</name>
    <dbReference type="NCBI Taxonomy" id="2731255"/>
    <lineage>
        <taxon>Bacteria</taxon>
        <taxon>Bacillati</taxon>
        <taxon>Bacillota</taxon>
        <taxon>Tissierellia</taxon>
        <taxon>Tissierellales</taxon>
        <taxon>Peptoniphilaceae</taxon>
        <taxon>Peptoniphilus</taxon>
    </lineage>
</organism>
<name>A0A848RJ01_9FIRM</name>
<dbReference type="GO" id="GO:0030655">
    <property type="term" value="P:beta-lactam antibiotic catabolic process"/>
    <property type="evidence" value="ECO:0007669"/>
    <property type="project" value="InterPro"/>
</dbReference>
<feature type="domain" description="Beta-lactamase class A catalytic" evidence="1">
    <location>
        <begin position="23"/>
        <end position="236"/>
    </location>
</feature>
<reference evidence="2" key="1">
    <citation type="submission" date="2020-04" db="EMBL/GenBank/DDBJ databases">
        <title>Peptoniphilus sp. nov. isolated from swine feces.</title>
        <authorList>
            <person name="Ryu S.W."/>
        </authorList>
    </citation>
    <scope>NUCLEOTIDE SEQUENCE [LARGE SCALE GENOMIC DNA]</scope>
    <source>
        <strain evidence="2">AGMB00490</strain>
    </source>
</reference>
<protein>
    <submittedName>
        <fullName evidence="2">Serine hydrolase</fullName>
    </submittedName>
</protein>
<dbReference type="EMBL" id="JABDSR010000008">
    <property type="protein sequence ID" value="NMW85423.1"/>
    <property type="molecule type" value="Genomic_DNA"/>
</dbReference>
<dbReference type="PANTHER" id="PTHR35333">
    <property type="entry name" value="BETA-LACTAMASE"/>
    <property type="match status" value="1"/>
</dbReference>
<dbReference type="RefSeq" id="WP_169969431.1">
    <property type="nucleotide sequence ID" value="NZ_JABDSR010000008.1"/>
</dbReference>
<gene>
    <name evidence="2" type="ORF">HKO22_06710</name>
</gene>
<comment type="caution">
    <text evidence="2">The sequence shown here is derived from an EMBL/GenBank/DDBJ whole genome shotgun (WGS) entry which is preliminary data.</text>
</comment>
<accession>A0A848RJ01</accession>
<keyword evidence="2" id="KW-0378">Hydrolase</keyword>
<dbReference type="InterPro" id="IPR012338">
    <property type="entry name" value="Beta-lactam/transpept-like"/>
</dbReference>
<dbReference type="PANTHER" id="PTHR35333:SF3">
    <property type="entry name" value="BETA-LACTAMASE-TYPE TRANSPEPTIDASE FOLD CONTAINING PROTEIN"/>
    <property type="match status" value="1"/>
</dbReference>
<dbReference type="InterPro" id="IPR000871">
    <property type="entry name" value="Beta-lactam_class-A"/>
</dbReference>
<dbReference type="SUPFAM" id="SSF56601">
    <property type="entry name" value="beta-lactamase/transpeptidase-like"/>
    <property type="match status" value="1"/>
</dbReference>
<dbReference type="Gene3D" id="3.40.710.10">
    <property type="entry name" value="DD-peptidase/beta-lactamase superfamily"/>
    <property type="match status" value="1"/>
</dbReference>
<dbReference type="GO" id="GO:0046677">
    <property type="term" value="P:response to antibiotic"/>
    <property type="evidence" value="ECO:0007669"/>
    <property type="project" value="InterPro"/>
</dbReference>
<dbReference type="AlphaFoldDB" id="A0A848RJ01"/>
<dbReference type="GO" id="GO:0008800">
    <property type="term" value="F:beta-lactamase activity"/>
    <property type="evidence" value="ECO:0007669"/>
    <property type="project" value="InterPro"/>
</dbReference>
<evidence type="ECO:0000313" key="2">
    <source>
        <dbReference type="EMBL" id="NMW85423.1"/>
    </source>
</evidence>
<sequence>MINYNKLKDEVKNIINESFFNVSISFCDLDNGERFSVEGDKRMQSASMIKLLIMLTLLKKVEEGEISLDEKIKLEKEKRVEGSGILKELSYDHLFSIRELLTLMIIISDNFATNILIGKIGMDEINRTAKDFGLKKTILQRNMMDLDAKERGLDNYTSSDDILKILKSIYEKNFLGEDMSKLAIDILLKQQERDRLQRYLKEDLKIANKTGDLDNLENDGGIFFTENKNYILVVLVNQAKSNVLAKELIGKISLKIYNSIGV</sequence>